<dbReference type="EMBL" id="AHAT01000404">
    <property type="status" value="NOT_ANNOTATED_CDS"/>
    <property type="molecule type" value="Genomic_DNA"/>
</dbReference>
<dbReference type="OMA" id="HHGVRDP"/>
<evidence type="ECO:0000313" key="3">
    <source>
        <dbReference type="Proteomes" id="UP000018468"/>
    </source>
</evidence>
<feature type="region of interest" description="Disordered" evidence="1">
    <location>
        <begin position="237"/>
        <end position="258"/>
    </location>
</feature>
<organism evidence="2 3">
    <name type="scientific">Lepisosteus oculatus</name>
    <name type="common">Spotted gar</name>
    <dbReference type="NCBI Taxonomy" id="7918"/>
    <lineage>
        <taxon>Eukaryota</taxon>
        <taxon>Metazoa</taxon>
        <taxon>Chordata</taxon>
        <taxon>Craniata</taxon>
        <taxon>Vertebrata</taxon>
        <taxon>Euteleostomi</taxon>
        <taxon>Actinopterygii</taxon>
        <taxon>Neopterygii</taxon>
        <taxon>Holostei</taxon>
        <taxon>Semionotiformes</taxon>
        <taxon>Lepisosteidae</taxon>
        <taxon>Lepisosteus</taxon>
    </lineage>
</organism>
<dbReference type="InterPro" id="IPR026680">
    <property type="entry name" value="CCDC137"/>
</dbReference>
<dbReference type="PANTHER" id="PTHR21838:SF2">
    <property type="entry name" value="COILED-COIL DOMAIN-CONTAINING PROTEIN 137"/>
    <property type="match status" value="1"/>
</dbReference>
<dbReference type="PANTHER" id="PTHR21838">
    <property type="entry name" value="COILED-COIL DOMAIN-CONTAINING PROTEIN 137"/>
    <property type="match status" value="1"/>
</dbReference>
<feature type="region of interest" description="Disordered" evidence="1">
    <location>
        <begin position="1"/>
        <end position="80"/>
    </location>
</feature>
<feature type="compositionally biased region" description="Basic and acidic residues" evidence="1">
    <location>
        <begin position="117"/>
        <end position="141"/>
    </location>
</feature>
<reference evidence="2" key="3">
    <citation type="submission" date="2025-09" db="UniProtKB">
        <authorList>
            <consortium name="Ensembl"/>
        </authorList>
    </citation>
    <scope>IDENTIFICATION</scope>
</reference>
<dbReference type="GeneTree" id="ENSGT00390000004169"/>
<accession>W5N5Z4</accession>
<feature type="region of interest" description="Disordered" evidence="1">
    <location>
        <begin position="114"/>
        <end position="141"/>
    </location>
</feature>
<protein>
    <submittedName>
        <fullName evidence="2">Coiled-coil domain containing 137</fullName>
    </submittedName>
</protein>
<dbReference type="HOGENOM" id="CLU_079794_1_0_1"/>
<dbReference type="Bgee" id="ENSLOCG00000013031">
    <property type="expression patterns" value="Expressed in ovary and 13 other cell types or tissues"/>
</dbReference>
<sequence length="258" mass="30306">MAKHRKNKAVDPQGSRKEQPQRKKQKREARSGNEDDLDHIPYRLREIMKSKEKMNTRIVKKKKKGIDSKPRQAADSLQDLTDIPVPKFRRGKWESESSYLRRMDQETHHVMFLTKNQIERHPETDEPSERQKSEKKKEFDKIRLKRLLKKKEEKREQKREEEKFTDKVEFGEVAMEPPSLTAKPKKAPNKAKGGMKGLLLSHLLGSSPVSTAKPSMARQRIMLEERERVVQAYRHLKTLKQERQGSSSTSLDRLQNPH</sequence>
<proteinExistence type="predicted"/>
<dbReference type="InParanoid" id="W5N5Z4"/>
<reference evidence="3" key="1">
    <citation type="submission" date="2011-12" db="EMBL/GenBank/DDBJ databases">
        <title>The Draft Genome of Lepisosteus oculatus.</title>
        <authorList>
            <consortium name="The Broad Institute Genome Assembly &amp; Analysis Group"/>
            <consortium name="Computational R&amp;D Group"/>
            <consortium name="and Sequencing Platform"/>
            <person name="Di Palma F."/>
            <person name="Alfoldi J."/>
            <person name="Johnson J."/>
            <person name="Berlin A."/>
            <person name="Gnerre S."/>
            <person name="Jaffe D."/>
            <person name="MacCallum I."/>
            <person name="Young S."/>
            <person name="Walker B.J."/>
            <person name="Lander E.S."/>
            <person name="Lindblad-Toh K."/>
        </authorList>
    </citation>
    <scope>NUCLEOTIDE SEQUENCE [LARGE SCALE GENOMIC DNA]</scope>
</reference>
<reference evidence="2" key="2">
    <citation type="submission" date="2025-08" db="UniProtKB">
        <authorList>
            <consortium name="Ensembl"/>
        </authorList>
    </citation>
    <scope>IDENTIFICATION</scope>
</reference>
<dbReference type="Ensembl" id="ENSLOCT00000016083.1">
    <property type="protein sequence ID" value="ENSLOCP00000016053.1"/>
    <property type="gene ID" value="ENSLOCG00000013031.1"/>
</dbReference>
<keyword evidence="3" id="KW-1185">Reference proteome</keyword>
<evidence type="ECO:0000313" key="2">
    <source>
        <dbReference type="Ensembl" id="ENSLOCP00000016053.1"/>
    </source>
</evidence>
<dbReference type="Proteomes" id="UP000018468">
    <property type="component" value="Linkage group LG10"/>
</dbReference>
<evidence type="ECO:0000256" key="1">
    <source>
        <dbReference type="SAM" id="MobiDB-lite"/>
    </source>
</evidence>
<name>W5N5Z4_LEPOC</name>
<dbReference type="eggNOG" id="ENOG502S2F4">
    <property type="taxonomic scope" value="Eukaryota"/>
</dbReference>
<feature type="compositionally biased region" description="Polar residues" evidence="1">
    <location>
        <begin position="244"/>
        <end position="258"/>
    </location>
</feature>
<feature type="compositionally biased region" description="Basic and acidic residues" evidence="1">
    <location>
        <begin position="28"/>
        <end position="55"/>
    </location>
</feature>
<dbReference type="GO" id="GO:0005634">
    <property type="term" value="C:nucleus"/>
    <property type="evidence" value="ECO:0000318"/>
    <property type="project" value="GO_Central"/>
</dbReference>
<dbReference type="AlphaFoldDB" id="W5N5Z4"/>